<evidence type="ECO:0000313" key="3">
    <source>
        <dbReference type="Proteomes" id="UP001202180"/>
    </source>
</evidence>
<accession>A0ABT0HF32</accession>
<name>A0ABT0HF32_9BACT</name>
<sequence>MMKRYLLFLLITLAGWPAFAQKMADYYQLPSAQRQYDRLLTRYGGAYTRDRWYVSLSGFVRTDRAKLDNSFNGLLYSDRVTTLAGSALVGWSHREQWAVEAGYANMPIHTEVVVNSASYPYAFRFTNNRQGFVLRGKRMILSTSGPWRRSGFWLTGGLWLMPNNGQDKGQFALAGYGNKDSHWEKPDTIRLTGRTALNTNPTAMLETGVEYNLRLSNRFDMGFAVHKLWGLGNSLTTNVSYFLNGRDVQQAQLLGTGSGMSYGVTLRYNFVVRQTLAHVLDVQGKQRIK</sequence>
<reference evidence="2 3" key="1">
    <citation type="submission" date="2022-04" db="EMBL/GenBank/DDBJ databases">
        <title>Spirosoma sp. strain RP8 genome sequencing and assembly.</title>
        <authorList>
            <person name="Jung Y."/>
        </authorList>
    </citation>
    <scope>NUCLEOTIDE SEQUENCE [LARGE SCALE GENOMIC DNA]</scope>
    <source>
        <strain evidence="2 3">RP8</strain>
    </source>
</reference>
<dbReference type="Proteomes" id="UP001202180">
    <property type="component" value="Unassembled WGS sequence"/>
</dbReference>
<dbReference type="RefSeq" id="WP_232559148.1">
    <property type="nucleotide sequence ID" value="NZ_JALPRF010000001.1"/>
</dbReference>
<protein>
    <recommendedName>
        <fullName evidence="4">DUF3316 domain-containing protein</fullName>
    </recommendedName>
</protein>
<keyword evidence="3" id="KW-1185">Reference proteome</keyword>
<evidence type="ECO:0008006" key="4">
    <source>
        <dbReference type="Google" id="ProtNLM"/>
    </source>
</evidence>
<evidence type="ECO:0000313" key="2">
    <source>
        <dbReference type="EMBL" id="MCK8490600.1"/>
    </source>
</evidence>
<gene>
    <name evidence="2" type="ORF">M0L20_01980</name>
</gene>
<comment type="caution">
    <text evidence="2">The sequence shown here is derived from an EMBL/GenBank/DDBJ whole genome shotgun (WGS) entry which is preliminary data.</text>
</comment>
<feature type="chain" id="PRO_5045956163" description="DUF3316 domain-containing protein" evidence="1">
    <location>
        <begin position="21"/>
        <end position="289"/>
    </location>
</feature>
<proteinExistence type="predicted"/>
<feature type="signal peptide" evidence="1">
    <location>
        <begin position="1"/>
        <end position="20"/>
    </location>
</feature>
<keyword evidence="1" id="KW-0732">Signal</keyword>
<organism evidence="2 3">
    <name type="scientific">Spirosoma liriopis</name>
    <dbReference type="NCBI Taxonomy" id="2937440"/>
    <lineage>
        <taxon>Bacteria</taxon>
        <taxon>Pseudomonadati</taxon>
        <taxon>Bacteroidota</taxon>
        <taxon>Cytophagia</taxon>
        <taxon>Cytophagales</taxon>
        <taxon>Cytophagaceae</taxon>
        <taxon>Spirosoma</taxon>
    </lineage>
</organism>
<evidence type="ECO:0000256" key="1">
    <source>
        <dbReference type="SAM" id="SignalP"/>
    </source>
</evidence>
<dbReference type="EMBL" id="JALPRF010000001">
    <property type="protein sequence ID" value="MCK8490600.1"/>
    <property type="molecule type" value="Genomic_DNA"/>
</dbReference>